<feature type="transmembrane region" description="Helical" evidence="9">
    <location>
        <begin position="6"/>
        <end position="25"/>
    </location>
</feature>
<dbReference type="OrthoDB" id="2789670at2759"/>
<dbReference type="SUPFAM" id="SSF48264">
    <property type="entry name" value="Cytochrome P450"/>
    <property type="match status" value="1"/>
</dbReference>
<evidence type="ECO:0000256" key="4">
    <source>
        <dbReference type="ARBA" id="ARBA00023002"/>
    </source>
</evidence>
<protein>
    <submittedName>
        <fullName evidence="10">Cytochrome P450 2B19</fullName>
    </submittedName>
</protein>
<feature type="binding site" description="axial binding residue" evidence="7">
    <location>
        <position position="438"/>
    </location>
    <ligand>
        <name>heme</name>
        <dbReference type="ChEBI" id="CHEBI:30413"/>
    </ligand>
    <ligandPart>
        <name>Fe</name>
        <dbReference type="ChEBI" id="CHEBI:18248"/>
    </ligandPart>
</feature>
<dbReference type="InterPro" id="IPR002401">
    <property type="entry name" value="Cyt_P450_E_grp-I"/>
</dbReference>
<dbReference type="PANTHER" id="PTHR24300">
    <property type="entry name" value="CYTOCHROME P450 508A4-RELATED"/>
    <property type="match status" value="1"/>
</dbReference>
<keyword evidence="7 8" id="KW-0349">Heme</keyword>
<dbReference type="PROSITE" id="PS00086">
    <property type="entry name" value="CYTOCHROME_P450"/>
    <property type="match status" value="1"/>
</dbReference>
<dbReference type="GO" id="GO:0020037">
    <property type="term" value="F:heme binding"/>
    <property type="evidence" value="ECO:0007669"/>
    <property type="project" value="InterPro"/>
</dbReference>
<comment type="cofactor">
    <cofactor evidence="1 7">
        <name>heme</name>
        <dbReference type="ChEBI" id="CHEBI:30413"/>
    </cofactor>
</comment>
<evidence type="ECO:0000256" key="5">
    <source>
        <dbReference type="ARBA" id="ARBA00023004"/>
    </source>
</evidence>
<evidence type="ECO:0000256" key="6">
    <source>
        <dbReference type="ARBA" id="ARBA00023033"/>
    </source>
</evidence>
<evidence type="ECO:0000256" key="1">
    <source>
        <dbReference type="ARBA" id="ARBA00001971"/>
    </source>
</evidence>
<keyword evidence="4 8" id="KW-0560">Oxidoreductase</keyword>
<evidence type="ECO:0000256" key="2">
    <source>
        <dbReference type="ARBA" id="ARBA00010617"/>
    </source>
</evidence>
<name>A0A9X6RM19_HYPEX</name>
<dbReference type="InterPro" id="IPR001128">
    <property type="entry name" value="Cyt_P450"/>
</dbReference>
<dbReference type="Pfam" id="PF00067">
    <property type="entry name" value="p450"/>
    <property type="match status" value="1"/>
</dbReference>
<keyword evidence="5 7" id="KW-0408">Iron</keyword>
<sequence length="493" mass="56210">MDILFTRDSSIILSVLVASIFFILFKLSRRGKNLPIGPRPLPFFGNTLSLGERVPETLTKWSKQFGDVYTFYAGNKPIVILSNLETVRRLLGDEVSSGREREDLIRTADSALPWKMGNVMSDGELWRTHRRFMMSTLRDLGMGKNWLEDSILVEVEGLLQTLRETRGLPFNPQASLMCVANLICTMVFGKRFELDDPRFSWLISKLGDQMKAGPATSMLQAMPFLMWFPNSIRTQVMSLRHDLKEIADFLAKEVEDHKVNPARTDVPDYILAFLTQTSKNTPTFTEQQLHTSIFDIIIGGSDTILSTILWAFVFMIENPDIMRKVQEEIDEKVGRDRMLTTAEKGLLPYTEAVILEVERCASVLPLAVPHRLLEETIVDGFVIPKDTIIAPNIYAIHRDSRYWKNPDRFDPDRFLDADKQNILRPNAFMPFSTGKRVCIGEGLAKAELFLFISNVLRCFSLELPPGQTLSHEDYISSIISTPKPFQLLFKARH</sequence>
<dbReference type="GO" id="GO:0005506">
    <property type="term" value="F:iron ion binding"/>
    <property type="evidence" value="ECO:0007669"/>
    <property type="project" value="InterPro"/>
</dbReference>
<keyword evidence="9" id="KW-1133">Transmembrane helix</keyword>
<keyword evidence="3 7" id="KW-0479">Metal-binding</keyword>
<evidence type="ECO:0000313" key="10">
    <source>
        <dbReference type="EMBL" id="OWA52565.1"/>
    </source>
</evidence>
<organism evidence="10 11">
    <name type="scientific">Hypsibius exemplaris</name>
    <name type="common">Freshwater tardigrade</name>
    <dbReference type="NCBI Taxonomy" id="2072580"/>
    <lineage>
        <taxon>Eukaryota</taxon>
        <taxon>Metazoa</taxon>
        <taxon>Ecdysozoa</taxon>
        <taxon>Tardigrada</taxon>
        <taxon>Eutardigrada</taxon>
        <taxon>Parachela</taxon>
        <taxon>Hypsibioidea</taxon>
        <taxon>Hypsibiidae</taxon>
        <taxon>Hypsibius</taxon>
    </lineage>
</organism>
<keyword evidence="6 8" id="KW-0503">Monooxygenase</keyword>
<keyword evidence="9" id="KW-0812">Transmembrane</keyword>
<keyword evidence="9" id="KW-0472">Membrane</keyword>
<dbReference type="GO" id="GO:0006805">
    <property type="term" value="P:xenobiotic metabolic process"/>
    <property type="evidence" value="ECO:0007669"/>
    <property type="project" value="TreeGrafter"/>
</dbReference>
<evidence type="ECO:0000256" key="8">
    <source>
        <dbReference type="RuleBase" id="RU000461"/>
    </source>
</evidence>
<proteinExistence type="inferred from homology"/>
<dbReference type="InterPro" id="IPR050182">
    <property type="entry name" value="Cytochrome_P450_fam2"/>
</dbReference>
<dbReference type="Proteomes" id="UP000192578">
    <property type="component" value="Unassembled WGS sequence"/>
</dbReference>
<evidence type="ECO:0000256" key="9">
    <source>
        <dbReference type="SAM" id="Phobius"/>
    </source>
</evidence>
<dbReference type="AlphaFoldDB" id="A0A9X6RM19"/>
<evidence type="ECO:0000256" key="3">
    <source>
        <dbReference type="ARBA" id="ARBA00022723"/>
    </source>
</evidence>
<dbReference type="PRINTS" id="PR00385">
    <property type="entry name" value="P450"/>
</dbReference>
<dbReference type="GO" id="GO:0005737">
    <property type="term" value="C:cytoplasm"/>
    <property type="evidence" value="ECO:0007669"/>
    <property type="project" value="TreeGrafter"/>
</dbReference>
<gene>
    <name evidence="10" type="ORF">BV898_17016</name>
</gene>
<keyword evidence="11" id="KW-1185">Reference proteome</keyword>
<dbReference type="EMBL" id="MTYJ01000274">
    <property type="protein sequence ID" value="OWA52565.1"/>
    <property type="molecule type" value="Genomic_DNA"/>
</dbReference>
<dbReference type="InterPro" id="IPR036396">
    <property type="entry name" value="Cyt_P450_sf"/>
</dbReference>
<dbReference type="PANTHER" id="PTHR24300:SF375">
    <property type="entry name" value="CYTOCHROME P450 FAMILY"/>
    <property type="match status" value="1"/>
</dbReference>
<dbReference type="GO" id="GO:0006082">
    <property type="term" value="P:organic acid metabolic process"/>
    <property type="evidence" value="ECO:0007669"/>
    <property type="project" value="TreeGrafter"/>
</dbReference>
<evidence type="ECO:0000256" key="7">
    <source>
        <dbReference type="PIRSR" id="PIRSR602401-1"/>
    </source>
</evidence>
<dbReference type="FunFam" id="1.10.630.10:FF:000036">
    <property type="entry name" value="CYtochrome P450 family"/>
    <property type="match status" value="1"/>
</dbReference>
<evidence type="ECO:0000313" key="11">
    <source>
        <dbReference type="Proteomes" id="UP000192578"/>
    </source>
</evidence>
<dbReference type="InterPro" id="IPR017972">
    <property type="entry name" value="Cyt_P450_CS"/>
</dbReference>
<comment type="caution">
    <text evidence="10">The sequence shown here is derived from an EMBL/GenBank/DDBJ whole genome shotgun (WGS) entry which is preliminary data.</text>
</comment>
<dbReference type="PRINTS" id="PR00463">
    <property type="entry name" value="EP450I"/>
</dbReference>
<dbReference type="Gene3D" id="1.10.630.10">
    <property type="entry name" value="Cytochrome P450"/>
    <property type="match status" value="1"/>
</dbReference>
<dbReference type="GO" id="GO:0016712">
    <property type="term" value="F:oxidoreductase activity, acting on paired donors, with incorporation or reduction of molecular oxygen, reduced flavin or flavoprotein as one donor, and incorporation of one atom of oxygen"/>
    <property type="evidence" value="ECO:0007669"/>
    <property type="project" value="TreeGrafter"/>
</dbReference>
<comment type="similarity">
    <text evidence="2 8">Belongs to the cytochrome P450 family.</text>
</comment>
<accession>A0A9X6RM19</accession>
<reference evidence="11" key="1">
    <citation type="submission" date="2017-01" db="EMBL/GenBank/DDBJ databases">
        <title>Comparative genomics of anhydrobiosis in the tardigrade Hypsibius dujardini.</title>
        <authorList>
            <person name="Yoshida Y."/>
            <person name="Koutsovoulos G."/>
            <person name="Laetsch D."/>
            <person name="Stevens L."/>
            <person name="Kumar S."/>
            <person name="Horikawa D."/>
            <person name="Ishino K."/>
            <person name="Komine S."/>
            <person name="Tomita M."/>
            <person name="Blaxter M."/>
            <person name="Arakawa K."/>
        </authorList>
    </citation>
    <scope>NUCLEOTIDE SEQUENCE [LARGE SCALE GENOMIC DNA]</scope>
    <source>
        <strain evidence="11">Z151</strain>
    </source>
</reference>